<dbReference type="SUPFAM" id="SSF55729">
    <property type="entry name" value="Acyl-CoA N-acyltransferases (Nat)"/>
    <property type="match status" value="1"/>
</dbReference>
<proteinExistence type="predicted"/>
<accession>A0A1G9FHQ9</accession>
<dbReference type="OrthoDB" id="8593648at2"/>
<dbReference type="STRING" id="990712.SAMN05216257_105186"/>
<dbReference type="InterPro" id="IPR016181">
    <property type="entry name" value="Acyl_CoA_acyltransferase"/>
</dbReference>
<keyword evidence="3" id="KW-1185">Reference proteome</keyword>
<evidence type="ECO:0000256" key="1">
    <source>
        <dbReference type="SAM" id="MobiDB-lite"/>
    </source>
</evidence>
<sequence>MSVDSTATPRRGPGARAARRRGLIRPLEPRDRAAVREIACRTAFRNMGAARMFEDLELHADYWTAYYTDHYPEDSRVIEQEGRVIGYFFGCPDHAHFTRVMARRIVPRVVGKALWRLATRQYKQPQTGRYLRHMLLHGAREAPRIPYAQYPATYHCNILREGYGQGYYTELVLDYLDRLEARGITGIHGHITEPAGSRGVWHRFAKEVPGVRVAAFDERPTRLFEVVLGETTPMVNRAWAFSIADYRAATTWLRETKGL</sequence>
<gene>
    <name evidence="2" type="ORF">SAMN05216257_105186</name>
</gene>
<evidence type="ECO:0008006" key="4">
    <source>
        <dbReference type="Google" id="ProtNLM"/>
    </source>
</evidence>
<protein>
    <recommendedName>
        <fullName evidence="4">N-acetyltransferase domain-containing protein</fullName>
    </recommendedName>
</protein>
<organism evidence="2 3">
    <name type="scientific">Meinhardsimonia xiamenensis</name>
    <dbReference type="NCBI Taxonomy" id="990712"/>
    <lineage>
        <taxon>Bacteria</taxon>
        <taxon>Pseudomonadati</taxon>
        <taxon>Pseudomonadota</taxon>
        <taxon>Alphaproteobacteria</taxon>
        <taxon>Rhodobacterales</taxon>
        <taxon>Paracoccaceae</taxon>
        <taxon>Meinhardsimonia</taxon>
    </lineage>
</organism>
<dbReference type="Proteomes" id="UP000199328">
    <property type="component" value="Unassembled WGS sequence"/>
</dbReference>
<dbReference type="AlphaFoldDB" id="A0A1G9FHQ9"/>
<evidence type="ECO:0000313" key="2">
    <source>
        <dbReference type="EMBL" id="SDK87683.1"/>
    </source>
</evidence>
<dbReference type="EMBL" id="FNFV01000005">
    <property type="protein sequence ID" value="SDK87683.1"/>
    <property type="molecule type" value="Genomic_DNA"/>
</dbReference>
<reference evidence="3" key="1">
    <citation type="submission" date="2016-10" db="EMBL/GenBank/DDBJ databases">
        <authorList>
            <person name="Varghese N."/>
            <person name="Submissions S."/>
        </authorList>
    </citation>
    <scope>NUCLEOTIDE SEQUENCE [LARGE SCALE GENOMIC DNA]</scope>
    <source>
        <strain evidence="3">CGMCC 1.10789</strain>
    </source>
</reference>
<feature type="region of interest" description="Disordered" evidence="1">
    <location>
        <begin position="1"/>
        <end position="22"/>
    </location>
</feature>
<name>A0A1G9FHQ9_9RHOB</name>
<dbReference type="Gene3D" id="3.40.630.30">
    <property type="match status" value="1"/>
</dbReference>
<dbReference type="RefSeq" id="WP_092500772.1">
    <property type="nucleotide sequence ID" value="NZ_FNFV01000005.1"/>
</dbReference>
<evidence type="ECO:0000313" key="3">
    <source>
        <dbReference type="Proteomes" id="UP000199328"/>
    </source>
</evidence>